<dbReference type="RefSeq" id="WP_119480479.1">
    <property type="nucleotide sequence ID" value="NZ_QXTG01000001.1"/>
</dbReference>
<accession>A0A3A1U9V4</accession>
<dbReference type="GO" id="GO:0000723">
    <property type="term" value="P:telomere maintenance"/>
    <property type="evidence" value="ECO:0007669"/>
    <property type="project" value="InterPro"/>
</dbReference>
<dbReference type="InterPro" id="IPR049163">
    <property type="entry name" value="Pif1-like_2B_dom"/>
</dbReference>
<dbReference type="InterPro" id="IPR003593">
    <property type="entry name" value="AAA+_ATPase"/>
</dbReference>
<dbReference type="Proteomes" id="UP000265742">
    <property type="component" value="Unassembled WGS sequence"/>
</dbReference>
<dbReference type="SMART" id="SM00382">
    <property type="entry name" value="AAA"/>
    <property type="match status" value="1"/>
</dbReference>
<dbReference type="AlphaFoldDB" id="A0A3A1U9V4"/>
<dbReference type="PANTHER" id="PTHR47642">
    <property type="entry name" value="ATP-DEPENDENT DNA HELICASE"/>
    <property type="match status" value="1"/>
</dbReference>
<keyword evidence="2" id="KW-0547">Nucleotide-binding</keyword>
<name>A0A3A1U9V4_9MICO</name>
<dbReference type="InterPro" id="IPR010285">
    <property type="entry name" value="DNA_helicase_pif1-like_DEAD"/>
</dbReference>
<dbReference type="SUPFAM" id="SSF52540">
    <property type="entry name" value="P-loop containing nucleoside triphosphate hydrolases"/>
    <property type="match status" value="2"/>
</dbReference>
<sequence>MNAALEVALTPAQQAVLDAVAGDDPTPLLVTGRAGTGKSTVLHRLVAVEQRKTAVVAPTGVAALNVGGQTIHSFLRLPVGLIGNSRLYQDRELRRLLQALDVLIVDEISMVSADLMDGIDRALREARGRPDPFGGVRVVLFGDPFQLAPVPGGAEERVWYAEMYRSLWFFDAHVWDAIGLRTLHLDLIHRQQDEEFRRLLTAVRHGAVTREMAQRLNEVGARPLPADPPLTLASTNAAVATINRRALADLPGREATALAEVDGDFGGRTFPADEELRLKVGAHVMMLRNDADGRWVNGSMGTVAELGRGGLLVELNGVRHEVEPVTWERHRYTVSPDGGELQREVVAQFRQLPVRLGWAVTIHKAQGATLEAARIDLGRKAFSPGQTYVALSRLTTLDGLYLNRPLIPGDVIVDPDVRRWVEERRRAAAAAAAPEA</sequence>
<dbReference type="CDD" id="cd18809">
    <property type="entry name" value="SF1_C_RecD"/>
    <property type="match status" value="1"/>
</dbReference>
<keyword evidence="2" id="KW-0347">Helicase</keyword>
<proteinExistence type="predicted"/>
<dbReference type="GO" id="GO:0006281">
    <property type="term" value="P:DNA repair"/>
    <property type="evidence" value="ECO:0007669"/>
    <property type="project" value="InterPro"/>
</dbReference>
<keyword evidence="2" id="KW-0067">ATP-binding</keyword>
<dbReference type="InterPro" id="IPR027417">
    <property type="entry name" value="P-loop_NTPase"/>
</dbReference>
<dbReference type="Gene3D" id="3.40.50.300">
    <property type="entry name" value="P-loop containing nucleotide triphosphate hydrolases"/>
    <property type="match status" value="1"/>
</dbReference>
<dbReference type="Pfam" id="PF05970">
    <property type="entry name" value="PIF1"/>
    <property type="match status" value="1"/>
</dbReference>
<dbReference type="CDD" id="cd18037">
    <property type="entry name" value="DEXSc_Pif1_like"/>
    <property type="match status" value="1"/>
</dbReference>
<evidence type="ECO:0000313" key="2">
    <source>
        <dbReference type="EMBL" id="RIX30116.1"/>
    </source>
</evidence>
<organism evidence="2 3">
    <name type="scientific">Amnibacterium setariae</name>
    <dbReference type="NCBI Taxonomy" id="2306585"/>
    <lineage>
        <taxon>Bacteria</taxon>
        <taxon>Bacillati</taxon>
        <taxon>Actinomycetota</taxon>
        <taxon>Actinomycetes</taxon>
        <taxon>Micrococcales</taxon>
        <taxon>Microbacteriaceae</taxon>
        <taxon>Amnibacterium</taxon>
    </lineage>
</organism>
<evidence type="ECO:0000259" key="1">
    <source>
        <dbReference type="SMART" id="SM00382"/>
    </source>
</evidence>
<feature type="domain" description="AAA+ ATPase" evidence="1">
    <location>
        <begin position="24"/>
        <end position="230"/>
    </location>
</feature>
<dbReference type="EMBL" id="QXTG01000001">
    <property type="protein sequence ID" value="RIX30116.1"/>
    <property type="molecule type" value="Genomic_DNA"/>
</dbReference>
<dbReference type="OrthoDB" id="9763659at2"/>
<dbReference type="GO" id="GO:0003678">
    <property type="term" value="F:DNA helicase activity"/>
    <property type="evidence" value="ECO:0007669"/>
    <property type="project" value="InterPro"/>
</dbReference>
<gene>
    <name evidence="2" type="ORF">D1781_01260</name>
</gene>
<keyword evidence="3" id="KW-1185">Reference proteome</keyword>
<evidence type="ECO:0000313" key="3">
    <source>
        <dbReference type="Proteomes" id="UP000265742"/>
    </source>
</evidence>
<protein>
    <submittedName>
        <fullName evidence="2">Helicase</fullName>
    </submittedName>
</protein>
<reference evidence="3" key="1">
    <citation type="submission" date="2018-09" db="EMBL/GenBank/DDBJ databases">
        <authorList>
            <person name="Kim I."/>
        </authorList>
    </citation>
    <scope>NUCLEOTIDE SEQUENCE [LARGE SCALE GENOMIC DNA]</scope>
    <source>
        <strain evidence="3">DD4a</strain>
    </source>
</reference>
<dbReference type="Pfam" id="PF21530">
    <property type="entry name" value="Pif1_2B_dom"/>
    <property type="match status" value="1"/>
</dbReference>
<comment type="caution">
    <text evidence="2">The sequence shown here is derived from an EMBL/GenBank/DDBJ whole genome shotgun (WGS) entry which is preliminary data.</text>
</comment>
<dbReference type="InterPro" id="IPR051055">
    <property type="entry name" value="PIF1_helicase"/>
</dbReference>
<keyword evidence="2" id="KW-0378">Hydrolase</keyword>